<dbReference type="Proteomes" id="UP000199137">
    <property type="component" value="Unassembled WGS sequence"/>
</dbReference>
<dbReference type="PANTHER" id="PTHR10371:SF3">
    <property type="entry name" value="NADH DEHYDROGENASE [UBIQUINONE] FLAVOPROTEIN 2, MITOCHONDRIAL"/>
    <property type="match status" value="1"/>
</dbReference>
<evidence type="ECO:0000256" key="2">
    <source>
        <dbReference type="ARBA" id="ARBA00022714"/>
    </source>
</evidence>
<dbReference type="InterPro" id="IPR002023">
    <property type="entry name" value="NuoE-like"/>
</dbReference>
<dbReference type="InterPro" id="IPR041921">
    <property type="entry name" value="NuoE_N"/>
</dbReference>
<evidence type="ECO:0000256" key="5">
    <source>
        <dbReference type="ARBA" id="ARBA00023014"/>
    </source>
</evidence>
<feature type="binding site" evidence="7">
    <location>
        <position position="145"/>
    </location>
    <ligand>
        <name>[2Fe-2S] cluster</name>
        <dbReference type="ChEBI" id="CHEBI:190135"/>
    </ligand>
</feature>
<evidence type="ECO:0000256" key="4">
    <source>
        <dbReference type="ARBA" id="ARBA00023004"/>
    </source>
</evidence>
<dbReference type="EMBL" id="JAAGNC010000106">
    <property type="protein sequence ID" value="NEC58214.1"/>
    <property type="molecule type" value="Genomic_DNA"/>
</dbReference>
<comment type="cofactor">
    <cofactor evidence="7">
        <name>[2Fe-2S] cluster</name>
        <dbReference type="ChEBI" id="CHEBI:190135"/>
    </cofactor>
    <text evidence="7">Binds 1 [2Fe-2S] cluster.</text>
</comment>
<dbReference type="GO" id="GO:0046872">
    <property type="term" value="F:metal ion binding"/>
    <property type="evidence" value="ECO:0007669"/>
    <property type="project" value="UniProtKB-KW"/>
</dbReference>
<name>A0A1I5PXK1_9PSEU</name>
<feature type="binding site" evidence="7">
    <location>
        <position position="141"/>
    </location>
    <ligand>
        <name>[2Fe-2S] cluster</name>
        <dbReference type="ChEBI" id="CHEBI:190135"/>
    </ligand>
</feature>
<dbReference type="InterPro" id="IPR042128">
    <property type="entry name" value="NuoE_dom"/>
</dbReference>
<dbReference type="Proteomes" id="UP000470404">
    <property type="component" value="Unassembled WGS sequence"/>
</dbReference>
<feature type="binding site" evidence="7">
    <location>
        <position position="105"/>
    </location>
    <ligand>
        <name>[2Fe-2S] cluster</name>
        <dbReference type="ChEBI" id="CHEBI:190135"/>
    </ligand>
</feature>
<dbReference type="CDD" id="cd03064">
    <property type="entry name" value="TRX_Fd_NuoE"/>
    <property type="match status" value="1"/>
</dbReference>
<keyword evidence="4 7" id="KW-0408">Iron</keyword>
<dbReference type="Gene3D" id="3.40.30.10">
    <property type="entry name" value="Glutaredoxin"/>
    <property type="match status" value="1"/>
</dbReference>
<accession>A0A1I5PXK1</accession>
<dbReference type="AlphaFoldDB" id="A0A1I5PXK1"/>
<evidence type="ECO:0000313" key="11">
    <source>
        <dbReference type="Proteomes" id="UP000470404"/>
    </source>
</evidence>
<evidence type="ECO:0000313" key="10">
    <source>
        <dbReference type="Proteomes" id="UP000199137"/>
    </source>
</evidence>
<keyword evidence="5 7" id="KW-0411">Iron-sulfur</keyword>
<evidence type="ECO:0000313" key="9">
    <source>
        <dbReference type="EMBL" id="SFP38722.1"/>
    </source>
</evidence>
<evidence type="ECO:0000256" key="1">
    <source>
        <dbReference type="ARBA" id="ARBA00010643"/>
    </source>
</evidence>
<keyword evidence="3 7" id="KW-0479">Metal-binding</keyword>
<dbReference type="Pfam" id="PF01257">
    <property type="entry name" value="2Fe-2S_thioredx"/>
    <property type="match status" value="1"/>
</dbReference>
<comment type="similarity">
    <text evidence="1">Belongs to the complex I 24 kDa subunit family.</text>
</comment>
<comment type="cofactor">
    <cofactor evidence="6">
        <name>[2Fe-2S] cluster</name>
        <dbReference type="ChEBI" id="CHEBI:190135"/>
    </cofactor>
</comment>
<dbReference type="OrthoDB" id="9807941at2"/>
<evidence type="ECO:0000256" key="6">
    <source>
        <dbReference type="ARBA" id="ARBA00034078"/>
    </source>
</evidence>
<reference evidence="9 10" key="1">
    <citation type="submission" date="2016-10" db="EMBL/GenBank/DDBJ databases">
        <authorList>
            <person name="de Groot N.N."/>
        </authorList>
    </citation>
    <scope>NUCLEOTIDE SEQUENCE [LARGE SCALE GENOMIC DNA]</scope>
    <source>
        <strain evidence="9 10">DSM 44637</strain>
    </source>
</reference>
<evidence type="ECO:0000256" key="7">
    <source>
        <dbReference type="PIRSR" id="PIRSR000216-1"/>
    </source>
</evidence>
<dbReference type="RefSeq" id="WP_051173299.1">
    <property type="nucleotide sequence ID" value="NZ_FOWC01000005.1"/>
</dbReference>
<dbReference type="Gene3D" id="1.10.10.1590">
    <property type="entry name" value="NADH-quinone oxidoreductase subunit E"/>
    <property type="match status" value="1"/>
</dbReference>
<dbReference type="STRING" id="112413.SAMN05421854_105115"/>
<keyword evidence="11" id="KW-1185">Reference proteome</keyword>
<dbReference type="PANTHER" id="PTHR10371">
    <property type="entry name" value="NADH DEHYDROGENASE UBIQUINONE FLAVOPROTEIN 2, MITOCHONDRIAL"/>
    <property type="match status" value="1"/>
</dbReference>
<organism evidence="9 10">
    <name type="scientific">Amycolatopsis rubida</name>
    <dbReference type="NCBI Taxonomy" id="112413"/>
    <lineage>
        <taxon>Bacteria</taxon>
        <taxon>Bacillati</taxon>
        <taxon>Actinomycetota</taxon>
        <taxon>Actinomycetes</taxon>
        <taxon>Pseudonocardiales</taxon>
        <taxon>Pseudonocardiaceae</taxon>
        <taxon>Amycolatopsis</taxon>
    </lineage>
</organism>
<sequence length="238" mass="25373">MRAARTRAAKPAAPAPAPLPDLAEVLADDAEEILARYPVRRSALLPLLHLVQSERGCVDVDGISFCASTLGLAEAEVLAVATFHSMFHREPVGDHLVAVCTSTLCAVLGGDAIRDSLRTHLGLSGDGTTEDGAVTLATVACVAACDYAPVVMANWEYFDEMTPARARELVDDLRAGRAVWPTRGVGPLCTFRQNTRLLAGFPDERSYVDSAVTTPGPRTTEGVRLAEAQGWHAPEEKP</sequence>
<protein>
    <submittedName>
        <fullName evidence="9">NADH-quinone oxidoreductase subunit E</fullName>
    </submittedName>
    <submittedName>
        <fullName evidence="8">NADH-quinone oxidoreductase subunit NuoE</fullName>
        <ecNumber evidence="8">1.6.5.11</ecNumber>
    </submittedName>
</protein>
<dbReference type="GO" id="GO:0003954">
    <property type="term" value="F:NADH dehydrogenase activity"/>
    <property type="evidence" value="ECO:0007669"/>
    <property type="project" value="TreeGrafter"/>
</dbReference>
<feature type="binding site" evidence="7">
    <location>
        <position position="100"/>
    </location>
    <ligand>
        <name>[2Fe-2S] cluster</name>
        <dbReference type="ChEBI" id="CHEBI:190135"/>
    </ligand>
</feature>
<dbReference type="EMBL" id="FOWC01000005">
    <property type="protein sequence ID" value="SFP38722.1"/>
    <property type="molecule type" value="Genomic_DNA"/>
</dbReference>
<dbReference type="EC" id="1.6.5.11" evidence="8"/>
<proteinExistence type="inferred from homology"/>
<dbReference type="GO" id="GO:0051537">
    <property type="term" value="F:2 iron, 2 sulfur cluster binding"/>
    <property type="evidence" value="ECO:0007669"/>
    <property type="project" value="UniProtKB-KW"/>
</dbReference>
<keyword evidence="2 7" id="KW-0001">2Fe-2S</keyword>
<reference evidence="8 11" key="2">
    <citation type="submission" date="2020-01" db="EMBL/GenBank/DDBJ databases">
        <title>Insect and environment-associated Actinomycetes.</title>
        <authorList>
            <person name="Currrie C."/>
            <person name="Chevrette M."/>
            <person name="Carlson C."/>
            <person name="Stubbendieck R."/>
            <person name="Wendt-Pienkowski E."/>
        </authorList>
    </citation>
    <scope>NUCLEOTIDE SEQUENCE [LARGE SCALE GENOMIC DNA]</scope>
    <source>
        <strain evidence="8 11">SID8386</strain>
    </source>
</reference>
<dbReference type="PIRSF" id="PIRSF000216">
    <property type="entry name" value="NADH_DH_24kDa"/>
    <property type="match status" value="1"/>
</dbReference>
<dbReference type="FunFam" id="1.10.10.1590:FF:000001">
    <property type="entry name" value="NADH-quinone oxidoreductase subunit E"/>
    <property type="match status" value="1"/>
</dbReference>
<dbReference type="NCBIfam" id="NF005721">
    <property type="entry name" value="PRK07539.1-1"/>
    <property type="match status" value="1"/>
</dbReference>
<gene>
    <name evidence="8" type="primary">nuoE</name>
    <name evidence="8" type="ORF">G3I59_22060</name>
    <name evidence="9" type="ORF">SAMN05421854_105115</name>
</gene>
<evidence type="ECO:0000313" key="8">
    <source>
        <dbReference type="EMBL" id="NEC58214.1"/>
    </source>
</evidence>
<keyword evidence="8" id="KW-0560">Oxidoreductase</keyword>
<dbReference type="InterPro" id="IPR036249">
    <property type="entry name" value="Thioredoxin-like_sf"/>
</dbReference>
<dbReference type="SUPFAM" id="SSF52833">
    <property type="entry name" value="Thioredoxin-like"/>
    <property type="match status" value="1"/>
</dbReference>
<evidence type="ECO:0000256" key="3">
    <source>
        <dbReference type="ARBA" id="ARBA00022723"/>
    </source>
</evidence>